<evidence type="ECO:0000313" key="3">
    <source>
        <dbReference type="Proteomes" id="UP000182521"/>
    </source>
</evidence>
<gene>
    <name evidence="2" type="ORF">KX01_1183</name>
</gene>
<keyword evidence="1" id="KW-0732">Signal</keyword>
<organism evidence="2 3">
    <name type="scientific">Francisella frigiditurris</name>
    <dbReference type="NCBI Taxonomy" id="1542390"/>
    <lineage>
        <taxon>Bacteria</taxon>
        <taxon>Pseudomonadati</taxon>
        <taxon>Pseudomonadota</taxon>
        <taxon>Gammaproteobacteria</taxon>
        <taxon>Thiotrichales</taxon>
        <taxon>Francisellaceae</taxon>
        <taxon>Francisella</taxon>
    </lineage>
</organism>
<dbReference type="KEGG" id="frc:KX01_1183"/>
<accession>A0A1J0KV62</accession>
<protein>
    <recommendedName>
        <fullName evidence="4">Lipoprotein</fullName>
    </recommendedName>
</protein>
<reference evidence="3" key="1">
    <citation type="submission" date="2014-10" db="EMBL/GenBank/DDBJ databases">
        <authorList>
            <person name="Kuske C.R."/>
            <person name="Challacombe J.F."/>
            <person name="Daligault H.E."/>
            <person name="Davenport K.W."/>
            <person name="Johnson S.L."/>
            <person name="Siddaramappa S."/>
            <person name="Petersen J.M."/>
        </authorList>
    </citation>
    <scope>NUCLEOTIDE SEQUENCE [LARGE SCALE GENOMIC DNA]</scope>
    <source>
        <strain evidence="3">CA97-1460</strain>
    </source>
</reference>
<dbReference type="STRING" id="1542390.KX01_1183"/>
<dbReference type="OrthoDB" id="5296954at2"/>
<dbReference type="PROSITE" id="PS51257">
    <property type="entry name" value="PROKAR_LIPOPROTEIN"/>
    <property type="match status" value="1"/>
</dbReference>
<dbReference type="RefSeq" id="WP_071664097.1">
    <property type="nucleotide sequence ID" value="NZ_CP009654.1"/>
</dbReference>
<sequence length="183" mass="20937">MKKLITKLGVIIMAISLFGCSTNIQSYKDMGPKLDLKEYLQGHIAGTGIIQDWKGKVVKQFEFSGDASWKDNEGTFDEHMTYYDGSKDHRIWKITKIDDNHYEATTHDVIGKANITLEGNAMNWQYQMKVPVNGKEITINFDDWMYLMNNGVLINKNTFRKFGIKVGSLTLFMKKENNPNAKA</sequence>
<keyword evidence="3" id="KW-1185">Reference proteome</keyword>
<evidence type="ECO:0000313" key="2">
    <source>
        <dbReference type="EMBL" id="APC97518.1"/>
    </source>
</evidence>
<feature type="signal peptide" evidence="1">
    <location>
        <begin position="1"/>
        <end position="19"/>
    </location>
</feature>
<evidence type="ECO:0008006" key="4">
    <source>
        <dbReference type="Google" id="ProtNLM"/>
    </source>
</evidence>
<feature type="chain" id="PRO_5009614072" description="Lipoprotein" evidence="1">
    <location>
        <begin position="20"/>
        <end position="183"/>
    </location>
</feature>
<dbReference type="EMBL" id="CP009654">
    <property type="protein sequence ID" value="APC97518.1"/>
    <property type="molecule type" value="Genomic_DNA"/>
</dbReference>
<proteinExistence type="predicted"/>
<name>A0A1J0KV62_9GAMM</name>
<dbReference type="InterPro" id="IPR024409">
    <property type="entry name" value="DUF3833"/>
</dbReference>
<evidence type="ECO:0000256" key="1">
    <source>
        <dbReference type="SAM" id="SignalP"/>
    </source>
</evidence>
<dbReference type="Pfam" id="PF12915">
    <property type="entry name" value="DUF3833"/>
    <property type="match status" value="1"/>
</dbReference>
<dbReference type="AlphaFoldDB" id="A0A1J0KV62"/>
<dbReference type="Proteomes" id="UP000182521">
    <property type="component" value="Chromosome"/>
</dbReference>